<dbReference type="InterPro" id="IPR036259">
    <property type="entry name" value="MFS_trans_sf"/>
</dbReference>
<dbReference type="PANTHER" id="PTHR23526:SF1">
    <property type="entry name" value="MAJOR FACILITATOR SUPERFAMILY MFS_1"/>
    <property type="match status" value="1"/>
</dbReference>
<reference evidence="3" key="1">
    <citation type="journal article" date="2014" name="Front. Microbiol.">
        <title>High frequency of phylogenetically diverse reductive dehalogenase-homologous genes in deep subseafloor sedimentary metagenomes.</title>
        <authorList>
            <person name="Kawai M."/>
            <person name="Futagami T."/>
            <person name="Toyoda A."/>
            <person name="Takaki Y."/>
            <person name="Nishi S."/>
            <person name="Hori S."/>
            <person name="Arai W."/>
            <person name="Tsubouchi T."/>
            <person name="Morono Y."/>
            <person name="Uchiyama I."/>
            <person name="Ito T."/>
            <person name="Fujiyama A."/>
            <person name="Inagaki F."/>
            <person name="Takami H."/>
        </authorList>
    </citation>
    <scope>NUCLEOTIDE SEQUENCE</scope>
    <source>
        <strain evidence="3">Expedition CK06-06</strain>
    </source>
</reference>
<dbReference type="InterPro" id="IPR011701">
    <property type="entry name" value="MFS"/>
</dbReference>
<protein>
    <recommendedName>
        <fullName evidence="2">Major facilitator superfamily (MFS) profile domain-containing protein</fullName>
    </recommendedName>
</protein>
<dbReference type="Pfam" id="PF07690">
    <property type="entry name" value="MFS_1"/>
    <property type="match status" value="1"/>
</dbReference>
<feature type="non-terminal residue" evidence="3">
    <location>
        <position position="262"/>
    </location>
</feature>
<dbReference type="InterPro" id="IPR052528">
    <property type="entry name" value="Sugar_transport-like"/>
</dbReference>
<dbReference type="AlphaFoldDB" id="X0WAA5"/>
<dbReference type="PANTHER" id="PTHR23526">
    <property type="entry name" value="INTEGRAL MEMBRANE TRANSPORT PROTEIN-RELATED"/>
    <property type="match status" value="1"/>
</dbReference>
<feature type="domain" description="Major facilitator superfamily (MFS) profile" evidence="2">
    <location>
        <begin position="82"/>
        <end position="262"/>
    </location>
</feature>
<accession>X0WAA5</accession>
<dbReference type="EMBL" id="BARS01031028">
    <property type="protein sequence ID" value="GAG27570.1"/>
    <property type="molecule type" value="Genomic_DNA"/>
</dbReference>
<dbReference type="Gene3D" id="1.20.1250.20">
    <property type="entry name" value="MFS general substrate transporter like domains"/>
    <property type="match status" value="1"/>
</dbReference>
<evidence type="ECO:0000313" key="3">
    <source>
        <dbReference type="EMBL" id="GAG27570.1"/>
    </source>
</evidence>
<evidence type="ECO:0000256" key="1">
    <source>
        <dbReference type="SAM" id="Phobius"/>
    </source>
</evidence>
<gene>
    <name evidence="3" type="ORF">S01H1_48322</name>
</gene>
<organism evidence="3">
    <name type="scientific">marine sediment metagenome</name>
    <dbReference type="NCBI Taxonomy" id="412755"/>
    <lineage>
        <taxon>unclassified sequences</taxon>
        <taxon>metagenomes</taxon>
        <taxon>ecological metagenomes</taxon>
    </lineage>
</organism>
<feature type="transmembrane region" description="Helical" evidence="1">
    <location>
        <begin position="117"/>
        <end position="138"/>
    </location>
</feature>
<evidence type="ECO:0000259" key="2">
    <source>
        <dbReference type="PROSITE" id="PS50850"/>
    </source>
</evidence>
<dbReference type="SUPFAM" id="SSF103473">
    <property type="entry name" value="MFS general substrate transporter"/>
    <property type="match status" value="1"/>
</dbReference>
<sequence length="262" mass="28458">ASVTALSLVPSIVVPLAAGAILTQLGGLSVANINVLFLMEFAGLVLISVYVGAKLRETESLGKDVSQSLIGELRSVLSGSPYLKRWLFIDTVSASSFVVMARYIMVYAVEEQGASPMIIGAMGAAMALVGMMSSIPLGRLADRIGRIKTMLLLRPLFHASTLILLFAPDPRLLIVGWALRGVFQPSLSILAAYRNELVDPSERGRWMGVRELLRGIFRIPAPILGGLLYTHVSPQAPFLFHMFVDVFIRIPLLLTMPRTLKA</sequence>
<dbReference type="InterPro" id="IPR020846">
    <property type="entry name" value="MFS_dom"/>
</dbReference>
<keyword evidence="1" id="KW-0812">Transmembrane</keyword>
<dbReference type="GO" id="GO:0022857">
    <property type="term" value="F:transmembrane transporter activity"/>
    <property type="evidence" value="ECO:0007669"/>
    <property type="project" value="InterPro"/>
</dbReference>
<feature type="transmembrane region" description="Helical" evidence="1">
    <location>
        <begin position="86"/>
        <end position="105"/>
    </location>
</feature>
<comment type="caution">
    <text evidence="3">The sequence shown here is derived from an EMBL/GenBank/DDBJ whole genome shotgun (WGS) entry which is preliminary data.</text>
</comment>
<feature type="non-terminal residue" evidence="3">
    <location>
        <position position="1"/>
    </location>
</feature>
<feature type="transmembrane region" description="Helical" evidence="1">
    <location>
        <begin position="35"/>
        <end position="53"/>
    </location>
</feature>
<name>X0WAA5_9ZZZZ</name>
<dbReference type="PROSITE" id="PS50850">
    <property type="entry name" value="MFS"/>
    <property type="match status" value="1"/>
</dbReference>
<proteinExistence type="predicted"/>
<keyword evidence="1" id="KW-0472">Membrane</keyword>
<keyword evidence="1" id="KW-1133">Transmembrane helix</keyword>